<protein>
    <submittedName>
        <fullName evidence="3">Btb/poz domain-containing protein</fullName>
    </submittedName>
</protein>
<proteinExistence type="predicted"/>
<evidence type="ECO:0000313" key="3">
    <source>
        <dbReference type="EMBL" id="KAJ6227642.1"/>
    </source>
</evidence>
<gene>
    <name evidence="3" type="ORF">M0813_09544</name>
</gene>
<comment type="caution">
    <text evidence="3">The sequence shown here is derived from an EMBL/GenBank/DDBJ whole genome shotgun (WGS) entry which is preliminary data.</text>
</comment>
<reference evidence="3" key="1">
    <citation type="submission" date="2022-08" db="EMBL/GenBank/DDBJ databases">
        <title>Novel sulfate-reducing endosymbionts in the free-living metamonad Anaeramoeba.</title>
        <authorList>
            <person name="Jerlstrom-Hultqvist J."/>
            <person name="Cepicka I."/>
            <person name="Gallot-Lavallee L."/>
            <person name="Salas-Leiva D."/>
            <person name="Curtis B.A."/>
            <person name="Zahonova K."/>
            <person name="Pipaliya S."/>
            <person name="Dacks J."/>
            <person name="Roger A.J."/>
        </authorList>
    </citation>
    <scope>NUCLEOTIDE SEQUENCE</scope>
    <source>
        <strain evidence="3">Schooner1</strain>
    </source>
</reference>
<dbReference type="SMART" id="SM00225">
    <property type="entry name" value="BTB"/>
    <property type="match status" value="1"/>
</dbReference>
<sequence length="689" mass="80674">MKTTPLTTILKPHINNPKLADVIFHVGRNKEKMYGHRFVLSVNSNYLMRMFFSKQTKHRNKNVKPFLHLITLPHIEPETFLNILEFCYLRKTTITNDNVFQILKYSRKFELKELQQLCQNYLMENLNEKNALMVYQSVIRDQQKKGIDRVYKYIVDHSEVFKREKCFVGISYHAIRNILRSKDLCVQEKHLANRVIEYILDKCQTGSTKIHSKQQEKIKKKYQKQDITKDSNQKRGKRMMNKDDEEEEKRLNRKLERKKKKTDKGKDNDQVKVIHNTKSKHENSHQEVPSAKQMSFDPFVKKEDSSSPTNSEASLLEKNNILLNSNDKNKKLFDTVLFSKITKICDNRTITPQTEYTEEPWLETDLILMEKCLQEVNQLSLARCLTAESARLITKNSLKLLSLIQWQRFLKRKYVRKLAKCGLFDEEKLNWFLEYSISDGNLSIIGGDGIKKVEHHPTRSRKVHIKRSHIKVMLLAAHSREKRRGDVVRSIKSTGISHVTEIDLCTRTPSILELKKYDVLFVYSLGKFRSPRICGNVLADYVDNGGSVVICSINCLRKDSHDRRELRGRLVEQDYLPIKKGNECKKARRKLGRTLRKNHHIMNGVMKFDSGKNSWNIDTKRVTKHSKIIAKYDNGNIMIAEKCMKNRGKVILLNFFPISDSVRNNDDYWNTNTDGQKIIANSVEYAYLK</sequence>
<feature type="region of interest" description="Disordered" evidence="1">
    <location>
        <begin position="210"/>
        <end position="295"/>
    </location>
</feature>
<dbReference type="Pfam" id="PF00651">
    <property type="entry name" value="BTB"/>
    <property type="match status" value="1"/>
</dbReference>
<dbReference type="SUPFAM" id="SSF54695">
    <property type="entry name" value="POZ domain"/>
    <property type="match status" value="1"/>
</dbReference>
<organism evidence="3 4">
    <name type="scientific">Anaeramoeba flamelloides</name>
    <dbReference type="NCBI Taxonomy" id="1746091"/>
    <lineage>
        <taxon>Eukaryota</taxon>
        <taxon>Metamonada</taxon>
        <taxon>Anaeramoebidae</taxon>
        <taxon>Anaeramoeba</taxon>
    </lineage>
</organism>
<dbReference type="Gene3D" id="3.30.710.10">
    <property type="entry name" value="Potassium Channel Kv1.1, Chain A"/>
    <property type="match status" value="1"/>
</dbReference>
<name>A0ABQ8X6I9_9EUKA</name>
<dbReference type="EMBL" id="JAOAOG010000333">
    <property type="protein sequence ID" value="KAJ6227642.1"/>
    <property type="molecule type" value="Genomic_DNA"/>
</dbReference>
<dbReference type="PANTHER" id="PTHR45774">
    <property type="entry name" value="BTB/POZ DOMAIN-CONTAINING"/>
    <property type="match status" value="1"/>
</dbReference>
<evidence type="ECO:0000313" key="4">
    <source>
        <dbReference type="Proteomes" id="UP001150062"/>
    </source>
</evidence>
<dbReference type="InterPro" id="IPR000210">
    <property type="entry name" value="BTB/POZ_dom"/>
</dbReference>
<evidence type="ECO:0000259" key="2">
    <source>
        <dbReference type="PROSITE" id="PS50097"/>
    </source>
</evidence>
<accession>A0ABQ8X6I9</accession>
<dbReference type="InterPro" id="IPR011333">
    <property type="entry name" value="SKP1/BTB/POZ_sf"/>
</dbReference>
<dbReference type="PANTHER" id="PTHR45774:SF3">
    <property type="entry name" value="BTB (POZ) DOMAIN-CONTAINING 2B-RELATED"/>
    <property type="match status" value="1"/>
</dbReference>
<evidence type="ECO:0000256" key="1">
    <source>
        <dbReference type="SAM" id="MobiDB-lite"/>
    </source>
</evidence>
<feature type="compositionally biased region" description="Basic and acidic residues" evidence="1">
    <location>
        <begin position="213"/>
        <end position="233"/>
    </location>
</feature>
<keyword evidence="4" id="KW-1185">Reference proteome</keyword>
<feature type="domain" description="BTB" evidence="2">
    <location>
        <begin position="20"/>
        <end position="96"/>
    </location>
</feature>
<dbReference type="PROSITE" id="PS50097">
    <property type="entry name" value="BTB"/>
    <property type="match status" value="1"/>
</dbReference>
<dbReference type="Proteomes" id="UP001150062">
    <property type="component" value="Unassembled WGS sequence"/>
</dbReference>